<protein>
    <submittedName>
        <fullName evidence="1">Uncharacterized protein</fullName>
    </submittedName>
</protein>
<comment type="caution">
    <text evidence="1">The sequence shown here is derived from an EMBL/GenBank/DDBJ whole genome shotgun (WGS) entry which is preliminary data.</text>
</comment>
<proteinExistence type="predicted"/>
<organism evidence="1 2">
    <name type="scientific">Persea americana</name>
    <name type="common">Avocado</name>
    <dbReference type="NCBI Taxonomy" id="3435"/>
    <lineage>
        <taxon>Eukaryota</taxon>
        <taxon>Viridiplantae</taxon>
        <taxon>Streptophyta</taxon>
        <taxon>Embryophyta</taxon>
        <taxon>Tracheophyta</taxon>
        <taxon>Spermatophyta</taxon>
        <taxon>Magnoliopsida</taxon>
        <taxon>Magnoliidae</taxon>
        <taxon>Laurales</taxon>
        <taxon>Lauraceae</taxon>
        <taxon>Persea</taxon>
    </lineage>
</organism>
<reference evidence="1 2" key="1">
    <citation type="journal article" date="2022" name="Hortic Res">
        <title>A haplotype resolved chromosomal level avocado genome allows analysis of novel avocado genes.</title>
        <authorList>
            <person name="Nath O."/>
            <person name="Fletcher S.J."/>
            <person name="Hayward A."/>
            <person name="Shaw L.M."/>
            <person name="Masouleh A.K."/>
            <person name="Furtado A."/>
            <person name="Henry R.J."/>
            <person name="Mitter N."/>
        </authorList>
    </citation>
    <scope>NUCLEOTIDE SEQUENCE [LARGE SCALE GENOMIC DNA]</scope>
    <source>
        <strain evidence="2">cv. Hass</strain>
    </source>
</reference>
<sequence>MNHLISIQGCFLQTSVLLLYSPIKTKRAKTYLPKIQSIGREENRLKISHQKGSSEHNIMEGLIPFVLHALKKKRERSKYSSLKEGSSHSCRHPLTENVVGFNLDGSSHRRTRSDFQTPASGFVGWGGSSSTSNFSAWNGMRDSSQQKQLKNIEMNGKQSQKA</sequence>
<dbReference type="Proteomes" id="UP001234297">
    <property type="component" value="Chromosome 5"/>
</dbReference>
<evidence type="ECO:0000313" key="2">
    <source>
        <dbReference type="Proteomes" id="UP001234297"/>
    </source>
</evidence>
<gene>
    <name evidence="1" type="ORF">MRB53_018038</name>
</gene>
<evidence type="ECO:0000313" key="1">
    <source>
        <dbReference type="EMBL" id="KAJ8641344.1"/>
    </source>
</evidence>
<dbReference type="EMBL" id="CM056813">
    <property type="protein sequence ID" value="KAJ8641344.1"/>
    <property type="molecule type" value="Genomic_DNA"/>
</dbReference>
<accession>A0ACC2M6W1</accession>
<keyword evidence="2" id="KW-1185">Reference proteome</keyword>
<name>A0ACC2M6W1_PERAE</name>